<feature type="domain" description="Flp pilus assembly protein RcpC/CpaB" evidence="2">
    <location>
        <begin position="115"/>
        <end position="216"/>
    </location>
</feature>
<keyword evidence="4" id="KW-1185">Reference proteome</keyword>
<dbReference type="InterPro" id="IPR031571">
    <property type="entry name" value="RcpC_dom"/>
</dbReference>
<protein>
    <recommendedName>
        <fullName evidence="2">Flp pilus assembly protein RcpC/CpaB domain-containing protein</fullName>
    </recommendedName>
</protein>
<proteinExistence type="predicted"/>
<gene>
    <name evidence="3" type="ORF">GCM10009819_22190</name>
</gene>
<comment type="caution">
    <text evidence="3">The sequence shown here is derived from an EMBL/GenBank/DDBJ whole genome shotgun (WGS) entry which is preliminary data.</text>
</comment>
<dbReference type="Proteomes" id="UP001501196">
    <property type="component" value="Unassembled WGS sequence"/>
</dbReference>
<accession>A0ABP5G2W6</accession>
<name>A0ABP5G2W6_9MICO</name>
<evidence type="ECO:0000256" key="1">
    <source>
        <dbReference type="SAM" id="MobiDB-lite"/>
    </source>
</evidence>
<evidence type="ECO:0000259" key="2">
    <source>
        <dbReference type="Pfam" id="PF16976"/>
    </source>
</evidence>
<evidence type="ECO:0000313" key="3">
    <source>
        <dbReference type="EMBL" id="GAA2037151.1"/>
    </source>
</evidence>
<sequence>MIRIIGAIVAILLAIGGGAALFLYVQTADRRAAEGAEFQPVYVVTDRVAKGTPGESISEYLEIDELPAIAIQPDIVTELSTLEGMVTNAELLPGEQLLQARFSSPDELADAGEIVIPDGLQEITVALSVQRVVGGEVNAGDKVGVLLSTNTRSIALNDQTAQTQFIYNDVLVTRVTAGSTLTTGESNNDDSREISAFFVTLAVTAAQAEKLAYGAEQQEDGNGGIWLTLQPEGTDTGGSSLRAGENVFQ</sequence>
<dbReference type="RefSeq" id="WP_344373422.1">
    <property type="nucleotide sequence ID" value="NZ_BAAAPW010000003.1"/>
</dbReference>
<reference evidence="4" key="1">
    <citation type="journal article" date="2019" name="Int. J. Syst. Evol. Microbiol.">
        <title>The Global Catalogue of Microorganisms (GCM) 10K type strain sequencing project: providing services to taxonomists for standard genome sequencing and annotation.</title>
        <authorList>
            <consortium name="The Broad Institute Genomics Platform"/>
            <consortium name="The Broad Institute Genome Sequencing Center for Infectious Disease"/>
            <person name="Wu L."/>
            <person name="Ma J."/>
        </authorList>
    </citation>
    <scope>NUCLEOTIDE SEQUENCE [LARGE SCALE GENOMIC DNA]</scope>
    <source>
        <strain evidence="4">JCM 15672</strain>
    </source>
</reference>
<dbReference type="EMBL" id="BAAAPW010000003">
    <property type="protein sequence ID" value="GAA2037151.1"/>
    <property type="molecule type" value="Genomic_DNA"/>
</dbReference>
<evidence type="ECO:0000313" key="4">
    <source>
        <dbReference type="Proteomes" id="UP001501196"/>
    </source>
</evidence>
<organism evidence="3 4">
    <name type="scientific">Agromyces tropicus</name>
    <dbReference type="NCBI Taxonomy" id="555371"/>
    <lineage>
        <taxon>Bacteria</taxon>
        <taxon>Bacillati</taxon>
        <taxon>Actinomycetota</taxon>
        <taxon>Actinomycetes</taxon>
        <taxon>Micrococcales</taxon>
        <taxon>Microbacteriaceae</taxon>
        <taxon>Agromyces</taxon>
    </lineage>
</organism>
<dbReference type="Pfam" id="PF16976">
    <property type="entry name" value="RcpC"/>
    <property type="match status" value="1"/>
</dbReference>
<feature type="region of interest" description="Disordered" evidence="1">
    <location>
        <begin position="229"/>
        <end position="249"/>
    </location>
</feature>